<proteinExistence type="predicted"/>
<sequence>MGKYFEMAPRQRKYELRNSLWSKPLLYVLAAGILALITIFIDLWIDLSGRIGFFTFTYDTTQLLMSTLIGSVLLLSAFTLNILLVVLTTFSGQYSPRMLQDFVADKQTQHFVGAFNGNFIYILIMFLFINNYQKEQFFLVPLVTILLTLVSALIFLFFINHSIYWMQVHNVTNRMRGQSEAILETAVKEDMEELKVEKTGDLLESYRQDAIVVAAAQSGYIQLVDFHGMVEEAEKDEIIIELHERIGNFLLTGNPLFSYWGPGAAAVDEDKYSTFILFGNKELEIQDNNFAMSKLAELAVTSMGNGDPRSAISAIYQLANLMQTIESKIQFVPYLGGKDKQVRVITQQQHFDDALYRGFGMIRHYAKDDLPIIMEIISTLRMLADSSSAEFHEPIWGFAANTIANVSQDIIYDIDRDLLLTRLHQLAAATGHESEYEVLKEQVEGQN</sequence>
<protein>
    <recommendedName>
        <fullName evidence="4">DUF2254 domain-containing protein</fullName>
    </recommendedName>
</protein>
<accession>A0A1Q2L3L6</accession>
<dbReference type="KEGG" id="pmar:B0X71_08560"/>
<dbReference type="EMBL" id="CP019640">
    <property type="protein sequence ID" value="AQQ55055.1"/>
    <property type="molecule type" value="Genomic_DNA"/>
</dbReference>
<evidence type="ECO:0000313" key="2">
    <source>
        <dbReference type="EMBL" id="AQQ55055.1"/>
    </source>
</evidence>
<feature type="transmembrane region" description="Helical" evidence="1">
    <location>
        <begin position="20"/>
        <end position="45"/>
    </location>
</feature>
<keyword evidence="1" id="KW-1133">Transmembrane helix</keyword>
<feature type="transmembrane region" description="Helical" evidence="1">
    <location>
        <begin position="138"/>
        <end position="159"/>
    </location>
</feature>
<keyword evidence="1" id="KW-0472">Membrane</keyword>
<evidence type="ECO:0008006" key="4">
    <source>
        <dbReference type="Google" id="ProtNLM"/>
    </source>
</evidence>
<name>A0A1Q2L3L6_9BACL</name>
<feature type="transmembrane region" description="Helical" evidence="1">
    <location>
        <begin position="65"/>
        <end position="90"/>
    </location>
</feature>
<reference evidence="2 3" key="1">
    <citation type="submission" date="2017-02" db="EMBL/GenBank/DDBJ databases">
        <title>The complete genomic sequence of a novel cold adapted crude oil-degrading bacterium Planococcus qaidamina Y42.</title>
        <authorList>
            <person name="Yang R."/>
        </authorList>
    </citation>
    <scope>NUCLEOTIDE SEQUENCE [LARGE SCALE GENOMIC DNA]</scope>
    <source>
        <strain evidence="2 3">Y42</strain>
    </source>
</reference>
<organism evidence="2 3">
    <name type="scientific">Planococcus lenghuensis</name>
    <dbReference type="NCBI Taxonomy" id="2213202"/>
    <lineage>
        <taxon>Bacteria</taxon>
        <taxon>Bacillati</taxon>
        <taxon>Bacillota</taxon>
        <taxon>Bacilli</taxon>
        <taxon>Bacillales</taxon>
        <taxon>Caryophanaceae</taxon>
        <taxon>Planococcus</taxon>
    </lineage>
</organism>
<dbReference type="Pfam" id="PF10011">
    <property type="entry name" value="DUF2254"/>
    <property type="match status" value="1"/>
</dbReference>
<feature type="transmembrane region" description="Helical" evidence="1">
    <location>
        <begin position="111"/>
        <end position="132"/>
    </location>
</feature>
<evidence type="ECO:0000313" key="3">
    <source>
        <dbReference type="Proteomes" id="UP000188184"/>
    </source>
</evidence>
<dbReference type="InterPro" id="IPR018723">
    <property type="entry name" value="DUF2254_membrane"/>
</dbReference>
<gene>
    <name evidence="2" type="ORF">B0X71_08560</name>
</gene>
<keyword evidence="3" id="KW-1185">Reference proteome</keyword>
<dbReference type="AlphaFoldDB" id="A0A1Q2L3L6"/>
<evidence type="ECO:0000256" key="1">
    <source>
        <dbReference type="SAM" id="Phobius"/>
    </source>
</evidence>
<keyword evidence="1" id="KW-0812">Transmembrane</keyword>
<dbReference type="Proteomes" id="UP000188184">
    <property type="component" value="Chromosome"/>
</dbReference>